<evidence type="ECO:0000259" key="14">
    <source>
        <dbReference type="PROSITE" id="PS50885"/>
    </source>
</evidence>
<feature type="domain" description="Histidine kinase" evidence="13">
    <location>
        <begin position="346"/>
        <end position="618"/>
    </location>
</feature>
<dbReference type="SMART" id="SM00388">
    <property type="entry name" value="HisKA"/>
    <property type="match status" value="1"/>
</dbReference>
<feature type="compositionally biased region" description="Low complexity" evidence="11">
    <location>
        <begin position="23"/>
        <end position="33"/>
    </location>
</feature>
<evidence type="ECO:0000256" key="9">
    <source>
        <dbReference type="ARBA" id="ARBA00023012"/>
    </source>
</evidence>
<dbReference type="InterPro" id="IPR003661">
    <property type="entry name" value="HisK_dim/P_dom"/>
</dbReference>
<dbReference type="PROSITE" id="PS50109">
    <property type="entry name" value="HIS_KIN"/>
    <property type="match status" value="1"/>
</dbReference>
<evidence type="ECO:0000256" key="2">
    <source>
        <dbReference type="ARBA" id="ARBA00004236"/>
    </source>
</evidence>
<dbReference type="GO" id="GO:0000155">
    <property type="term" value="F:phosphorelay sensor kinase activity"/>
    <property type="evidence" value="ECO:0007669"/>
    <property type="project" value="InterPro"/>
</dbReference>
<dbReference type="InterPro" id="IPR036890">
    <property type="entry name" value="HATPase_C_sf"/>
</dbReference>
<dbReference type="PRINTS" id="PR00344">
    <property type="entry name" value="BCTRLSENSOR"/>
</dbReference>
<feature type="compositionally biased region" description="Polar residues" evidence="11">
    <location>
        <begin position="41"/>
        <end position="56"/>
    </location>
</feature>
<keyword evidence="16" id="KW-1185">Reference proteome</keyword>
<dbReference type="eggNOG" id="COG3850">
    <property type="taxonomic scope" value="Bacteria"/>
</dbReference>
<dbReference type="CDD" id="cd00082">
    <property type="entry name" value="HisKA"/>
    <property type="match status" value="1"/>
</dbReference>
<evidence type="ECO:0000256" key="3">
    <source>
        <dbReference type="ARBA" id="ARBA00012438"/>
    </source>
</evidence>
<feature type="transmembrane region" description="Helical" evidence="12">
    <location>
        <begin position="257"/>
        <end position="277"/>
    </location>
</feature>
<keyword evidence="10 12" id="KW-0472">Membrane</keyword>
<organism evidence="15 16">
    <name type="scientific">Bifidobacterium tsurumiense</name>
    <dbReference type="NCBI Taxonomy" id="356829"/>
    <lineage>
        <taxon>Bacteria</taxon>
        <taxon>Bacillati</taxon>
        <taxon>Actinomycetota</taxon>
        <taxon>Actinomycetes</taxon>
        <taxon>Bifidobacteriales</taxon>
        <taxon>Bifidobacteriaceae</taxon>
        <taxon>Bifidobacterium</taxon>
    </lineage>
</organism>
<evidence type="ECO:0000256" key="12">
    <source>
        <dbReference type="SAM" id="Phobius"/>
    </source>
</evidence>
<accession>A0A087EFI4</accession>
<reference evidence="15 16" key="1">
    <citation type="submission" date="2014-03" db="EMBL/GenBank/DDBJ databases">
        <title>Genomics of Bifidobacteria.</title>
        <authorList>
            <person name="Ventura M."/>
            <person name="Milani C."/>
            <person name="Lugli G.A."/>
        </authorList>
    </citation>
    <scope>NUCLEOTIDE SEQUENCE [LARGE SCALE GENOMIC DNA]</scope>
    <source>
        <strain evidence="15 16">JCM 13495</strain>
    </source>
</reference>
<dbReference type="eggNOG" id="COG5002">
    <property type="taxonomic scope" value="Bacteria"/>
</dbReference>
<evidence type="ECO:0000259" key="13">
    <source>
        <dbReference type="PROSITE" id="PS50109"/>
    </source>
</evidence>
<proteinExistence type="predicted"/>
<feature type="region of interest" description="Disordered" evidence="11">
    <location>
        <begin position="629"/>
        <end position="674"/>
    </location>
</feature>
<dbReference type="FunFam" id="1.10.287.130:FF:000001">
    <property type="entry name" value="Two-component sensor histidine kinase"/>
    <property type="match status" value="1"/>
</dbReference>
<evidence type="ECO:0000256" key="5">
    <source>
        <dbReference type="ARBA" id="ARBA00022679"/>
    </source>
</evidence>
<dbReference type="EMBL" id="JGZU01000007">
    <property type="protein sequence ID" value="KFJ06535.1"/>
    <property type="molecule type" value="Genomic_DNA"/>
</dbReference>
<dbReference type="AlphaFoldDB" id="A0A087EFI4"/>
<name>A0A087EFI4_9BIFI</name>
<dbReference type="Pfam" id="PF00512">
    <property type="entry name" value="HisKA"/>
    <property type="match status" value="1"/>
</dbReference>
<dbReference type="InterPro" id="IPR005467">
    <property type="entry name" value="His_kinase_dom"/>
</dbReference>
<dbReference type="GO" id="GO:0005886">
    <property type="term" value="C:plasma membrane"/>
    <property type="evidence" value="ECO:0007669"/>
    <property type="project" value="UniProtKB-SubCell"/>
</dbReference>
<dbReference type="CDD" id="cd00075">
    <property type="entry name" value="HATPase"/>
    <property type="match status" value="1"/>
</dbReference>
<evidence type="ECO:0000256" key="1">
    <source>
        <dbReference type="ARBA" id="ARBA00000085"/>
    </source>
</evidence>
<keyword evidence="8 12" id="KW-1133">Transmembrane helix</keyword>
<evidence type="ECO:0000256" key="7">
    <source>
        <dbReference type="ARBA" id="ARBA00022777"/>
    </source>
</evidence>
<keyword evidence="6 12" id="KW-0812">Transmembrane</keyword>
<dbReference type="SUPFAM" id="SSF158472">
    <property type="entry name" value="HAMP domain-like"/>
    <property type="match status" value="1"/>
</dbReference>
<dbReference type="InterPro" id="IPR050428">
    <property type="entry name" value="TCS_sensor_his_kinase"/>
</dbReference>
<feature type="compositionally biased region" description="Polar residues" evidence="11">
    <location>
        <begin position="661"/>
        <end position="674"/>
    </location>
</feature>
<gene>
    <name evidence="15" type="ORF">BITS_1220</name>
</gene>
<evidence type="ECO:0000313" key="16">
    <source>
        <dbReference type="Proteomes" id="UP000029080"/>
    </source>
</evidence>
<dbReference type="STRING" id="356829.BITS_1220"/>
<keyword evidence="5 15" id="KW-0808">Transferase</keyword>
<dbReference type="InterPro" id="IPR036097">
    <property type="entry name" value="HisK_dim/P_sf"/>
</dbReference>
<feature type="transmembrane region" description="Helical" evidence="12">
    <location>
        <begin position="81"/>
        <end position="101"/>
    </location>
</feature>
<dbReference type="SMART" id="SM00387">
    <property type="entry name" value="HATPase_c"/>
    <property type="match status" value="1"/>
</dbReference>
<evidence type="ECO:0000313" key="15">
    <source>
        <dbReference type="EMBL" id="KFJ06535.1"/>
    </source>
</evidence>
<dbReference type="Pfam" id="PF00672">
    <property type="entry name" value="HAMP"/>
    <property type="match status" value="1"/>
</dbReference>
<dbReference type="InterPro" id="IPR003594">
    <property type="entry name" value="HATPase_dom"/>
</dbReference>
<dbReference type="PANTHER" id="PTHR45436">
    <property type="entry name" value="SENSOR HISTIDINE KINASE YKOH"/>
    <property type="match status" value="1"/>
</dbReference>
<dbReference type="SMART" id="SM00304">
    <property type="entry name" value="HAMP"/>
    <property type="match status" value="1"/>
</dbReference>
<evidence type="ECO:0000256" key="10">
    <source>
        <dbReference type="ARBA" id="ARBA00023136"/>
    </source>
</evidence>
<dbReference type="Pfam" id="PF02518">
    <property type="entry name" value="HATPase_c"/>
    <property type="match status" value="1"/>
</dbReference>
<comment type="caution">
    <text evidence="15">The sequence shown here is derived from an EMBL/GenBank/DDBJ whole genome shotgun (WGS) entry which is preliminary data.</text>
</comment>
<feature type="compositionally biased region" description="Basic and acidic residues" evidence="11">
    <location>
        <begin position="629"/>
        <end position="639"/>
    </location>
</feature>
<dbReference type="Gene3D" id="3.30.565.10">
    <property type="entry name" value="Histidine kinase-like ATPase, C-terminal domain"/>
    <property type="match status" value="1"/>
</dbReference>
<evidence type="ECO:0000256" key="6">
    <source>
        <dbReference type="ARBA" id="ARBA00022692"/>
    </source>
</evidence>
<dbReference type="PROSITE" id="PS50885">
    <property type="entry name" value="HAMP"/>
    <property type="match status" value="1"/>
</dbReference>
<dbReference type="InterPro" id="IPR003660">
    <property type="entry name" value="HAMP_dom"/>
</dbReference>
<dbReference type="Proteomes" id="UP000029080">
    <property type="component" value="Unassembled WGS sequence"/>
</dbReference>
<feature type="domain" description="HAMP" evidence="14">
    <location>
        <begin position="278"/>
        <end position="331"/>
    </location>
</feature>
<feature type="region of interest" description="Disordered" evidence="11">
    <location>
        <begin position="1"/>
        <end position="57"/>
    </location>
</feature>
<keyword evidence="4" id="KW-0597">Phosphoprotein</keyword>
<dbReference type="InterPro" id="IPR004358">
    <property type="entry name" value="Sig_transdc_His_kin-like_C"/>
</dbReference>
<evidence type="ECO:0000256" key="8">
    <source>
        <dbReference type="ARBA" id="ARBA00022989"/>
    </source>
</evidence>
<dbReference type="CDD" id="cd06225">
    <property type="entry name" value="HAMP"/>
    <property type="match status" value="1"/>
</dbReference>
<evidence type="ECO:0000256" key="11">
    <source>
        <dbReference type="SAM" id="MobiDB-lite"/>
    </source>
</evidence>
<keyword evidence="7 15" id="KW-0418">Kinase</keyword>
<comment type="catalytic activity">
    <reaction evidence="1">
        <text>ATP + protein L-histidine = ADP + protein N-phospho-L-histidine.</text>
        <dbReference type="EC" id="2.7.13.3"/>
    </reaction>
</comment>
<evidence type="ECO:0000256" key="4">
    <source>
        <dbReference type="ARBA" id="ARBA00022553"/>
    </source>
</evidence>
<comment type="subcellular location">
    <subcellularLocation>
        <location evidence="2">Cell membrane</location>
    </subcellularLocation>
</comment>
<dbReference type="PANTHER" id="PTHR45436:SF5">
    <property type="entry name" value="SENSOR HISTIDINE KINASE TRCS"/>
    <property type="match status" value="1"/>
</dbReference>
<dbReference type="Gene3D" id="6.10.340.10">
    <property type="match status" value="1"/>
</dbReference>
<dbReference type="SUPFAM" id="SSF55874">
    <property type="entry name" value="ATPase domain of HSP90 chaperone/DNA topoisomerase II/histidine kinase"/>
    <property type="match status" value="1"/>
</dbReference>
<dbReference type="Gene3D" id="1.10.287.130">
    <property type="match status" value="1"/>
</dbReference>
<sequence length="674" mass="72057">MTSDSEALDGSASVRATQQGIGNDADSSANAQDAMHERNAKPTNEQSAEQGETATATKAPRLGWFGRTISRRMNSVPLSTKLVACTLAMLVVGMFCVTFSIRQLVSNYLLQKTDNQLVDQAQLVYDNISSLQNKDSSQSTVGPNDYYMQIRDINNNILSTPLQPSMKDGVISQPVLPREGSMDGVVLGTAFTTTSNVIGLQNADHITAQAAKAPWRVIALKWGEKTSDSSGTNVRGVVYIGLSLSDQIDTVNTLTKYCALVSVAIVMLGGVIAALVIQQTLVPLKRIEKTAAKIAAGDLSQRVPKAPENTEVGSLAASLNSMLSRIELSFREQEESNAKMKRFVSDASHELRTPLAAIHGYAELYAMQRDLPGADKRADESIAHIESSSARMTELVEDLLSLARLDEGRGIDITQQIRLNSILSDAADDLHALDPERGISQGTLSLQPSDGKNPISLAFTPGAMPEITLTADGSRLRQVITNIVGNIHRYTPADSPVEVGMGLLPASISPESLSRMPATSESLHNFLEAVEVGQSMQIGMNYAVVRFSDHGPGVPEEFQSQIFERFYTADPSRARLKGGTGLGMAIAQSVAKAHHGFICASTTDGGGLTLTVVLPVSPVEPSARVKAAHDAVQKAEKGQDANAAKTKTKESSRRKWGRSAKTANSDKGNQSSTA</sequence>
<protein>
    <recommendedName>
        <fullName evidence="3">histidine kinase</fullName>
        <ecNumber evidence="3">2.7.13.3</ecNumber>
    </recommendedName>
</protein>
<keyword evidence="9" id="KW-0902">Two-component regulatory system</keyword>
<dbReference type="EC" id="2.7.13.3" evidence="3"/>
<dbReference type="SUPFAM" id="SSF47384">
    <property type="entry name" value="Homodimeric domain of signal transducing histidine kinase"/>
    <property type="match status" value="1"/>
</dbReference>